<dbReference type="Pfam" id="PF02518">
    <property type="entry name" value="HATPase_c"/>
    <property type="match status" value="1"/>
</dbReference>
<dbReference type="GO" id="GO:0016301">
    <property type="term" value="F:kinase activity"/>
    <property type="evidence" value="ECO:0007669"/>
    <property type="project" value="UniProtKB-KW"/>
</dbReference>
<dbReference type="Gene3D" id="3.30.565.10">
    <property type="entry name" value="Histidine kinase-like ATPase, C-terminal domain"/>
    <property type="match status" value="1"/>
</dbReference>
<keyword evidence="2 5" id="KW-0418">Kinase</keyword>
<dbReference type="InterPro" id="IPR003594">
    <property type="entry name" value="HATPase_dom"/>
</dbReference>
<evidence type="ECO:0000256" key="2">
    <source>
        <dbReference type="ARBA" id="ARBA00022777"/>
    </source>
</evidence>
<gene>
    <name evidence="5" type="ORF">ACFQ34_17635</name>
</gene>
<protein>
    <submittedName>
        <fullName evidence="5">Sensor histidine kinase</fullName>
    </submittedName>
</protein>
<evidence type="ECO:0000259" key="4">
    <source>
        <dbReference type="Pfam" id="PF02518"/>
    </source>
</evidence>
<dbReference type="Proteomes" id="UP001597182">
    <property type="component" value="Unassembled WGS sequence"/>
</dbReference>
<organism evidence="5 6">
    <name type="scientific">Pseudonocardia benzenivorans</name>
    <dbReference type="NCBI Taxonomy" id="228005"/>
    <lineage>
        <taxon>Bacteria</taxon>
        <taxon>Bacillati</taxon>
        <taxon>Actinomycetota</taxon>
        <taxon>Actinomycetes</taxon>
        <taxon>Pseudonocardiales</taxon>
        <taxon>Pseudonocardiaceae</taxon>
        <taxon>Pseudonocardia</taxon>
    </lineage>
</organism>
<dbReference type="InterPro" id="IPR036890">
    <property type="entry name" value="HATPase_C_sf"/>
</dbReference>
<dbReference type="SUPFAM" id="SSF55874">
    <property type="entry name" value="ATPase domain of HSP90 chaperone/DNA topoisomerase II/histidine kinase"/>
    <property type="match status" value="1"/>
</dbReference>
<dbReference type="InterPro" id="IPR050482">
    <property type="entry name" value="Sensor_HK_TwoCompSys"/>
</dbReference>
<feature type="domain" description="Histidine kinase/HSP90-like ATPase" evidence="4">
    <location>
        <begin position="106"/>
        <end position="191"/>
    </location>
</feature>
<dbReference type="PANTHER" id="PTHR24421:SF56">
    <property type="entry name" value="OXYGEN SENSOR HISTIDINE KINASE RESPONSE REGULATOR DOST"/>
    <property type="match status" value="1"/>
</dbReference>
<evidence type="ECO:0000313" key="5">
    <source>
        <dbReference type="EMBL" id="MFD1235116.1"/>
    </source>
</evidence>
<proteinExistence type="predicted"/>
<keyword evidence="1" id="KW-0808">Transferase</keyword>
<name>A0ABW3VJQ6_9PSEU</name>
<dbReference type="RefSeq" id="WP_339120967.1">
    <property type="nucleotide sequence ID" value="NZ_BAABKS010000080.1"/>
</dbReference>
<comment type="caution">
    <text evidence="5">The sequence shown here is derived from an EMBL/GenBank/DDBJ whole genome shotgun (WGS) entry which is preliminary data.</text>
</comment>
<dbReference type="CDD" id="cd16917">
    <property type="entry name" value="HATPase_UhpB-NarQ-NarX-like"/>
    <property type="match status" value="1"/>
</dbReference>
<evidence type="ECO:0000256" key="3">
    <source>
        <dbReference type="ARBA" id="ARBA00023012"/>
    </source>
</evidence>
<accession>A0ABW3VJQ6</accession>
<dbReference type="PANTHER" id="PTHR24421">
    <property type="entry name" value="NITRATE/NITRITE SENSOR PROTEIN NARX-RELATED"/>
    <property type="match status" value="1"/>
</dbReference>
<dbReference type="EMBL" id="JBHTMB010000144">
    <property type="protein sequence ID" value="MFD1235116.1"/>
    <property type="molecule type" value="Genomic_DNA"/>
</dbReference>
<keyword evidence="6" id="KW-1185">Reference proteome</keyword>
<keyword evidence="3" id="KW-0902">Two-component regulatory system</keyword>
<evidence type="ECO:0000313" key="6">
    <source>
        <dbReference type="Proteomes" id="UP001597182"/>
    </source>
</evidence>
<sequence length="191" mass="20435">MTIIPRLFAAGLSLDNASSRLRVSTTAHATALTAGHIDDAIRILDQAIKEIRAIVFPATERDAVEGADLSGRLQAVVADMAAVLGFPPLVSLSSALIDAVPHDMGDDLVVALRESLANVVRHARARSVEVTVTTSPDRLTLEVADDGVGLGRMHRGRELRFAQQRAEYHSGTFQTTTPDHGGTRVVWSVPL</sequence>
<evidence type="ECO:0000256" key="1">
    <source>
        <dbReference type="ARBA" id="ARBA00022679"/>
    </source>
</evidence>
<reference evidence="6" key="1">
    <citation type="journal article" date="2019" name="Int. J. Syst. Evol. Microbiol.">
        <title>The Global Catalogue of Microorganisms (GCM) 10K type strain sequencing project: providing services to taxonomists for standard genome sequencing and annotation.</title>
        <authorList>
            <consortium name="The Broad Institute Genomics Platform"/>
            <consortium name="The Broad Institute Genome Sequencing Center for Infectious Disease"/>
            <person name="Wu L."/>
            <person name="Ma J."/>
        </authorList>
    </citation>
    <scope>NUCLEOTIDE SEQUENCE [LARGE SCALE GENOMIC DNA]</scope>
    <source>
        <strain evidence="6">CCUG 49018</strain>
    </source>
</reference>